<keyword evidence="8 9" id="KW-0472">Membrane</keyword>
<dbReference type="PRINTS" id="PR01506">
    <property type="entry name" value="TATBPROTEIN"/>
</dbReference>
<evidence type="ECO:0000256" key="9">
    <source>
        <dbReference type="HAMAP-Rule" id="MF_00237"/>
    </source>
</evidence>
<evidence type="ECO:0000256" key="3">
    <source>
        <dbReference type="ARBA" id="ARBA00022475"/>
    </source>
</evidence>
<evidence type="ECO:0000256" key="8">
    <source>
        <dbReference type="ARBA" id="ARBA00023136"/>
    </source>
</evidence>
<keyword evidence="7 9" id="KW-0811">Translocation</keyword>
<comment type="subcellular location">
    <subcellularLocation>
        <location evidence="9">Cell membrane</location>
        <topology evidence="9">Single-pass membrane protein</topology>
    </subcellularLocation>
    <subcellularLocation>
        <location evidence="1">Membrane</location>
        <topology evidence="1">Single-pass membrane protein</topology>
    </subcellularLocation>
</comment>
<dbReference type="GO" id="GO:0043953">
    <property type="term" value="P:protein transport by the Tat complex"/>
    <property type="evidence" value="ECO:0007669"/>
    <property type="project" value="UniProtKB-UniRule"/>
</dbReference>
<evidence type="ECO:0000256" key="1">
    <source>
        <dbReference type="ARBA" id="ARBA00004167"/>
    </source>
</evidence>
<proteinExistence type="inferred from homology"/>
<evidence type="ECO:0000256" key="6">
    <source>
        <dbReference type="ARBA" id="ARBA00022989"/>
    </source>
</evidence>
<keyword evidence="12" id="KW-1185">Reference proteome</keyword>
<dbReference type="Gene3D" id="1.20.5.3310">
    <property type="match status" value="1"/>
</dbReference>
<evidence type="ECO:0000256" key="7">
    <source>
        <dbReference type="ARBA" id="ARBA00023010"/>
    </source>
</evidence>
<dbReference type="PANTHER" id="PTHR33162">
    <property type="entry name" value="SEC-INDEPENDENT PROTEIN TRANSLOCASE PROTEIN TATA, CHLOROPLASTIC"/>
    <property type="match status" value="1"/>
</dbReference>
<feature type="compositionally biased region" description="Polar residues" evidence="10">
    <location>
        <begin position="94"/>
        <end position="109"/>
    </location>
</feature>
<keyword evidence="5 9" id="KW-0653">Protein transport</keyword>
<evidence type="ECO:0000256" key="4">
    <source>
        <dbReference type="ARBA" id="ARBA00022692"/>
    </source>
</evidence>
<dbReference type="InterPro" id="IPR003369">
    <property type="entry name" value="TatA/B/E"/>
</dbReference>
<keyword evidence="6 9" id="KW-1133">Transmembrane helix</keyword>
<gene>
    <name evidence="9 11" type="primary">tatB</name>
    <name evidence="11" type="ORF">NAF29_00965</name>
</gene>
<dbReference type="GO" id="GO:0033281">
    <property type="term" value="C:TAT protein transport complex"/>
    <property type="evidence" value="ECO:0007669"/>
    <property type="project" value="UniProtKB-UniRule"/>
</dbReference>
<keyword evidence="2 9" id="KW-0813">Transport</keyword>
<dbReference type="NCBIfam" id="TIGR01410">
    <property type="entry name" value="tatB"/>
    <property type="match status" value="1"/>
</dbReference>
<dbReference type="GO" id="GO:0008320">
    <property type="term" value="F:protein transmembrane transporter activity"/>
    <property type="evidence" value="ECO:0007669"/>
    <property type="project" value="UniProtKB-UniRule"/>
</dbReference>
<reference evidence="11 12" key="1">
    <citation type="journal article" date="2013" name="Antonie Van Leeuwenhoek">
        <title>Echinimonas agarilytica gen. nov., sp. nov., a new gammaproteobacterium isolated from the sea urchin Strongylocentrotus intermedius.</title>
        <authorList>
            <person name="Nedashkovskaya O.I."/>
            <person name="Stenkova A.M."/>
            <person name="Zhukova N.V."/>
            <person name="Van Trappen S."/>
            <person name="Lee J.S."/>
            <person name="Kim S.B."/>
        </authorList>
    </citation>
    <scope>NUCLEOTIDE SEQUENCE [LARGE SCALE GENOMIC DNA]</scope>
    <source>
        <strain evidence="11 12">KMM 6351</strain>
    </source>
</reference>
<comment type="function">
    <text evidence="9">Part of the twin-arginine translocation (Tat) system that transports large folded proteins containing a characteristic twin-arginine motif in their signal peptide across membranes. Together with TatC, TatB is part of a receptor directly interacting with Tat signal peptides. TatB may form an oligomeric binding site that transiently accommodates folded Tat precursor proteins before their translocation.</text>
</comment>
<dbReference type="HAMAP" id="MF_00237">
    <property type="entry name" value="TatB"/>
    <property type="match status" value="1"/>
</dbReference>
<protein>
    <recommendedName>
        <fullName evidence="9">Sec-independent protein translocase protein TatB</fullName>
    </recommendedName>
</protein>
<comment type="caution">
    <text evidence="11">The sequence shown here is derived from an EMBL/GenBank/DDBJ whole genome shotgun (WGS) entry which is preliminary data.</text>
</comment>
<comment type="subunit">
    <text evidence="9">The Tat system comprises two distinct complexes: a TatABC complex, containing multiple copies of TatA, TatB and TatC subunits, and a separate TatA complex, containing only TatA subunits. Substrates initially bind to the TatABC complex, which probably triggers association of the separate TatA complex to form the active translocon.</text>
</comment>
<name>A0AA41W461_9GAMM</name>
<dbReference type="RefSeq" id="WP_251259564.1">
    <property type="nucleotide sequence ID" value="NZ_JAMQGP010000001.1"/>
</dbReference>
<evidence type="ECO:0000256" key="5">
    <source>
        <dbReference type="ARBA" id="ARBA00022927"/>
    </source>
</evidence>
<dbReference type="InterPro" id="IPR018448">
    <property type="entry name" value="TatB"/>
</dbReference>
<sequence length="125" mass="14087">MFDIGFWELAVIAVLGLLVLGPERLPTALRNVMNWVRSVKTMANNVKQDISQELHLHELQQDLKKAEQQGMKDLSPELQSSIDELKDAAESVQRPYQTDSSGEENQILDSQKKTPKAPTSEKNND</sequence>
<dbReference type="EMBL" id="JAMQGP010000001">
    <property type="protein sequence ID" value="MCM2678238.1"/>
    <property type="molecule type" value="Genomic_DNA"/>
</dbReference>
<comment type="similarity">
    <text evidence="9">Belongs to the TatB family.</text>
</comment>
<keyword evidence="3 9" id="KW-1003">Cell membrane</keyword>
<dbReference type="Pfam" id="PF02416">
    <property type="entry name" value="TatA_B_E"/>
    <property type="match status" value="1"/>
</dbReference>
<dbReference type="PANTHER" id="PTHR33162:SF1">
    <property type="entry name" value="SEC-INDEPENDENT PROTEIN TRANSLOCASE PROTEIN TATA, CHLOROPLASTIC"/>
    <property type="match status" value="1"/>
</dbReference>
<dbReference type="AlphaFoldDB" id="A0AA41W461"/>
<feature type="region of interest" description="Disordered" evidence="10">
    <location>
        <begin position="61"/>
        <end position="125"/>
    </location>
</feature>
<evidence type="ECO:0000256" key="10">
    <source>
        <dbReference type="SAM" id="MobiDB-lite"/>
    </source>
</evidence>
<keyword evidence="4 9" id="KW-0812">Transmembrane</keyword>
<evidence type="ECO:0000313" key="12">
    <source>
        <dbReference type="Proteomes" id="UP001165393"/>
    </source>
</evidence>
<dbReference type="Proteomes" id="UP001165393">
    <property type="component" value="Unassembled WGS sequence"/>
</dbReference>
<evidence type="ECO:0000313" key="11">
    <source>
        <dbReference type="EMBL" id="MCM2678238.1"/>
    </source>
</evidence>
<accession>A0AA41W461</accession>
<organism evidence="11 12">
    <name type="scientific">Echinimonas agarilytica</name>
    <dbReference type="NCBI Taxonomy" id="1215918"/>
    <lineage>
        <taxon>Bacteria</taxon>
        <taxon>Pseudomonadati</taxon>
        <taxon>Pseudomonadota</taxon>
        <taxon>Gammaproteobacteria</taxon>
        <taxon>Alteromonadales</taxon>
        <taxon>Echinimonadaceae</taxon>
        <taxon>Echinimonas</taxon>
    </lineage>
</organism>
<evidence type="ECO:0000256" key="2">
    <source>
        <dbReference type="ARBA" id="ARBA00022448"/>
    </source>
</evidence>